<name>A0A515DBZ3_9BURK</name>
<dbReference type="SUPFAM" id="SSF160240">
    <property type="entry name" value="Cation efflux protein cytoplasmic domain-like"/>
    <property type="match status" value="1"/>
</dbReference>
<dbReference type="InterPro" id="IPR027470">
    <property type="entry name" value="Cation_efflux_CTD"/>
</dbReference>
<sequence>MRARPLLQCRASTFTRLPQELSSRTSRERLPLPERAHERTCTVGEKANDQGIAAIRRTLIETRGVRSVHDIRACKMGDMIVVDAHLEVDATISVEEGHDIAVIARQRVLPRHRVLNLMTHVDPWRRPELDHAATGSSPTQ</sequence>
<reference evidence="2 3" key="1">
    <citation type="submission" date="2019-01" db="EMBL/GenBank/DDBJ databases">
        <title>Genomic insights into a novel species Rhodoferax sp.</title>
        <authorList>
            <person name="Jin L."/>
        </authorList>
    </citation>
    <scope>NUCLEOTIDE SEQUENCE [LARGE SCALE GENOMIC DNA]</scope>
    <source>
        <strain evidence="2 3">CHu59-6-5</strain>
    </source>
</reference>
<proteinExistence type="predicted"/>
<dbReference type="KEGG" id="rhf:EUB48_12125"/>
<protein>
    <recommendedName>
        <fullName evidence="1">Cation efflux protein cytoplasmic domain-containing protein</fullName>
    </recommendedName>
</protein>
<dbReference type="Proteomes" id="UP000316798">
    <property type="component" value="Chromosome"/>
</dbReference>
<evidence type="ECO:0000313" key="2">
    <source>
        <dbReference type="EMBL" id="QDL37938.1"/>
    </source>
</evidence>
<dbReference type="Pfam" id="PF16916">
    <property type="entry name" value="ZT_dimer"/>
    <property type="match status" value="1"/>
</dbReference>
<keyword evidence="3" id="KW-1185">Reference proteome</keyword>
<feature type="domain" description="Cation efflux protein cytoplasmic" evidence="1">
    <location>
        <begin position="50"/>
        <end position="123"/>
    </location>
</feature>
<organism evidence="2 3">
    <name type="scientific">Rhodoferax sediminis</name>
    <dbReference type="NCBI Taxonomy" id="2509614"/>
    <lineage>
        <taxon>Bacteria</taxon>
        <taxon>Pseudomonadati</taxon>
        <taxon>Pseudomonadota</taxon>
        <taxon>Betaproteobacteria</taxon>
        <taxon>Burkholderiales</taxon>
        <taxon>Comamonadaceae</taxon>
        <taxon>Rhodoferax</taxon>
    </lineage>
</organism>
<evidence type="ECO:0000313" key="3">
    <source>
        <dbReference type="Proteomes" id="UP000316798"/>
    </source>
</evidence>
<gene>
    <name evidence="2" type="ORF">EUB48_12125</name>
</gene>
<dbReference type="AlphaFoldDB" id="A0A515DBZ3"/>
<dbReference type="Gene3D" id="3.30.70.1350">
    <property type="entry name" value="Cation efflux protein, cytoplasmic domain"/>
    <property type="match status" value="1"/>
</dbReference>
<accession>A0A515DBZ3</accession>
<dbReference type="OrthoDB" id="9806522at2"/>
<evidence type="ECO:0000259" key="1">
    <source>
        <dbReference type="Pfam" id="PF16916"/>
    </source>
</evidence>
<dbReference type="EMBL" id="CP035503">
    <property type="protein sequence ID" value="QDL37938.1"/>
    <property type="molecule type" value="Genomic_DNA"/>
</dbReference>
<dbReference type="InterPro" id="IPR036837">
    <property type="entry name" value="Cation_efflux_CTD_sf"/>
</dbReference>